<feature type="non-terminal residue" evidence="3">
    <location>
        <position position="106"/>
    </location>
</feature>
<protein>
    <submittedName>
        <fullName evidence="3">Uncharacterized protein</fullName>
    </submittedName>
</protein>
<evidence type="ECO:0000256" key="2">
    <source>
        <dbReference type="SAM" id="SignalP"/>
    </source>
</evidence>
<evidence type="ECO:0000313" key="4">
    <source>
        <dbReference type="Proteomes" id="UP001432027"/>
    </source>
</evidence>
<feature type="non-terminal residue" evidence="3">
    <location>
        <position position="1"/>
    </location>
</feature>
<dbReference type="AlphaFoldDB" id="A0AAV5T4H9"/>
<evidence type="ECO:0000256" key="1">
    <source>
        <dbReference type="SAM" id="MobiDB-lite"/>
    </source>
</evidence>
<dbReference type="EMBL" id="BTSX01000003">
    <property type="protein sequence ID" value="GMS89093.1"/>
    <property type="molecule type" value="Genomic_DNA"/>
</dbReference>
<dbReference type="Proteomes" id="UP001432027">
    <property type="component" value="Unassembled WGS sequence"/>
</dbReference>
<organism evidence="3 4">
    <name type="scientific">Pristionchus entomophagus</name>
    <dbReference type="NCBI Taxonomy" id="358040"/>
    <lineage>
        <taxon>Eukaryota</taxon>
        <taxon>Metazoa</taxon>
        <taxon>Ecdysozoa</taxon>
        <taxon>Nematoda</taxon>
        <taxon>Chromadorea</taxon>
        <taxon>Rhabditida</taxon>
        <taxon>Rhabditina</taxon>
        <taxon>Diplogasteromorpha</taxon>
        <taxon>Diplogasteroidea</taxon>
        <taxon>Neodiplogasteridae</taxon>
        <taxon>Pristionchus</taxon>
    </lineage>
</organism>
<feature type="region of interest" description="Disordered" evidence="1">
    <location>
        <begin position="31"/>
        <end position="93"/>
    </location>
</feature>
<gene>
    <name evidence="3" type="ORF">PENTCL1PPCAC_11268</name>
</gene>
<feature type="chain" id="PRO_5043842876" evidence="2">
    <location>
        <begin position="29"/>
        <end position="106"/>
    </location>
</feature>
<keyword evidence="4" id="KW-1185">Reference proteome</keyword>
<evidence type="ECO:0000313" key="3">
    <source>
        <dbReference type="EMBL" id="GMS89093.1"/>
    </source>
</evidence>
<keyword evidence="2" id="KW-0732">Signal</keyword>
<accession>A0AAV5T4H9</accession>
<name>A0AAV5T4H9_9BILA</name>
<feature type="compositionally biased region" description="Basic and acidic residues" evidence="1">
    <location>
        <begin position="49"/>
        <end position="62"/>
    </location>
</feature>
<comment type="caution">
    <text evidence="3">The sequence shown here is derived from an EMBL/GenBank/DDBJ whole genome shotgun (WGS) entry which is preliminary data.</text>
</comment>
<proteinExistence type="predicted"/>
<sequence length="106" mass="11815">CSRVVARPLMLILCLILIIFLPPSLINCMEKTKKKAQSSRPKPLSGSKESNRDDSTLKDSLRKKNKKAIKVGSGAKTRSINQAMHDDRFPIASPSPLKQVYIKELP</sequence>
<feature type="signal peptide" evidence="2">
    <location>
        <begin position="1"/>
        <end position="28"/>
    </location>
</feature>
<reference evidence="3" key="1">
    <citation type="submission" date="2023-10" db="EMBL/GenBank/DDBJ databases">
        <title>Genome assembly of Pristionchus species.</title>
        <authorList>
            <person name="Yoshida K."/>
            <person name="Sommer R.J."/>
        </authorList>
    </citation>
    <scope>NUCLEOTIDE SEQUENCE</scope>
    <source>
        <strain evidence="3">RS0144</strain>
    </source>
</reference>